<evidence type="ECO:0000256" key="6">
    <source>
        <dbReference type="SAM" id="MobiDB-lite"/>
    </source>
</evidence>
<dbReference type="PROSITE" id="PS50294">
    <property type="entry name" value="WD_REPEATS_REGION"/>
    <property type="match status" value="1"/>
</dbReference>
<evidence type="ECO:0000313" key="8">
    <source>
        <dbReference type="EMBL" id="KAK5141151.1"/>
    </source>
</evidence>
<sequence>MVRIFDINGKSLRTIQGHTDVVRCFCKVPTGHWSGAAFASAGNDEIIRLWTLDGTSVGELHGHEAYIYSLAILPNGDIVSSSEDRTVRIWRDGHCIQTITHPAISLWTVAACPTTGDIVSGASDNIIRIFSRDPERQADAETIQSFDETNRMYAIPAETASQGQPFQKENLPGPDALQTQVGSRDGQQLFIKENDGSVTAHLWSISTSQWNLIGTVVSGEGSESSWDAAKRFLERNELPMSYYEQVANWISDNTKGTRIGQNDQRAAHQQDPWGSDRRYRPGDAAQNMTSGERKLPQRSYVTILEGNAQNAISKIEESARRLQKSGGADPAASISDDDFAALQSLVEQLSKSPSDPHPTKSQVTSLLTASSRWPRKERVPAIAIMARLSVSPSFVSITSSGNETIVGTLANAGLLETRQETANNVVHAIRLLVNLFASDSGRLIADGEFDTALQLVRPFASEPESPAQYKALASLYLNYAVLLQSNAPSGESASREARAKVLLIDIATLLECESPHATDGDALYRTLCALGTLLTLGDNFRNEIKSGVSGTLHFAGSKPGAAQQNVKEVMQEIRDELR</sequence>
<keyword evidence="2" id="KW-0963">Cytoplasm</keyword>
<dbReference type="PROSITE" id="PS51396">
    <property type="entry name" value="PUL"/>
    <property type="match status" value="1"/>
</dbReference>
<evidence type="ECO:0000256" key="1">
    <source>
        <dbReference type="ARBA" id="ARBA00004496"/>
    </source>
</evidence>
<dbReference type="SUPFAM" id="SSF50978">
    <property type="entry name" value="WD40 repeat-like"/>
    <property type="match status" value="1"/>
</dbReference>
<evidence type="ECO:0000256" key="3">
    <source>
        <dbReference type="ARBA" id="ARBA00022574"/>
    </source>
</evidence>
<comment type="caution">
    <text evidence="8">The sequence shown here is derived from an EMBL/GenBank/DDBJ whole genome shotgun (WGS) entry which is preliminary data.</text>
</comment>
<name>A0ABR0L1P3_9PEZI</name>
<accession>A0ABR0L1P3</accession>
<dbReference type="InterPro" id="IPR015943">
    <property type="entry name" value="WD40/YVTN_repeat-like_dom_sf"/>
</dbReference>
<dbReference type="Proteomes" id="UP001308179">
    <property type="component" value="Unassembled WGS sequence"/>
</dbReference>
<evidence type="ECO:0000259" key="7">
    <source>
        <dbReference type="PROSITE" id="PS51396"/>
    </source>
</evidence>
<reference evidence="8 9" key="1">
    <citation type="submission" date="2023-08" db="EMBL/GenBank/DDBJ databases">
        <title>Black Yeasts Isolated from many extreme environments.</title>
        <authorList>
            <person name="Coleine C."/>
            <person name="Stajich J.E."/>
            <person name="Selbmann L."/>
        </authorList>
    </citation>
    <scope>NUCLEOTIDE SEQUENCE [LARGE SCALE GENOMIC DNA]</scope>
    <source>
        <strain evidence="8 9">CCFEE 5386</strain>
    </source>
</reference>
<keyword evidence="3 5" id="KW-0853">WD repeat</keyword>
<dbReference type="PANTHER" id="PTHR19849">
    <property type="entry name" value="PHOSPHOLIPASE A-2-ACTIVATING PROTEIN"/>
    <property type="match status" value="1"/>
</dbReference>
<organism evidence="8 9">
    <name type="scientific">Rachicladosporium monterosium</name>
    <dbReference type="NCBI Taxonomy" id="1507873"/>
    <lineage>
        <taxon>Eukaryota</taxon>
        <taxon>Fungi</taxon>
        <taxon>Dikarya</taxon>
        <taxon>Ascomycota</taxon>
        <taxon>Pezizomycotina</taxon>
        <taxon>Dothideomycetes</taxon>
        <taxon>Dothideomycetidae</taxon>
        <taxon>Cladosporiales</taxon>
        <taxon>Cladosporiaceae</taxon>
        <taxon>Rachicladosporium</taxon>
    </lineage>
</organism>
<feature type="region of interest" description="Disordered" evidence="6">
    <location>
        <begin position="255"/>
        <end position="293"/>
    </location>
</feature>
<dbReference type="InterPro" id="IPR015155">
    <property type="entry name" value="PFU"/>
</dbReference>
<gene>
    <name evidence="8" type="primary">lub1</name>
    <name evidence="8" type="ORF">LTR32_006220</name>
</gene>
<dbReference type="EMBL" id="JAVRRR010000638">
    <property type="protein sequence ID" value="KAK5141151.1"/>
    <property type="molecule type" value="Genomic_DNA"/>
</dbReference>
<dbReference type="InterPro" id="IPR013535">
    <property type="entry name" value="PUL_dom"/>
</dbReference>
<dbReference type="PROSITE" id="PS50082">
    <property type="entry name" value="WD_REPEATS_2"/>
    <property type="match status" value="1"/>
</dbReference>
<dbReference type="InterPro" id="IPR038122">
    <property type="entry name" value="PFU_sf"/>
</dbReference>
<protein>
    <submittedName>
        <fullName evidence="8">WD repeat protein Lub1</fullName>
    </submittedName>
</protein>
<dbReference type="Gene3D" id="3.10.20.870">
    <property type="entry name" value="PFU (PLAA family ubiquitin binding), C-terminal domain"/>
    <property type="match status" value="1"/>
</dbReference>
<keyword evidence="9" id="KW-1185">Reference proteome</keyword>
<comment type="subcellular location">
    <subcellularLocation>
        <location evidence="1">Cytoplasm</location>
    </subcellularLocation>
</comment>
<dbReference type="Pfam" id="PF00400">
    <property type="entry name" value="WD40"/>
    <property type="match status" value="2"/>
</dbReference>
<dbReference type="InterPro" id="IPR011989">
    <property type="entry name" value="ARM-like"/>
</dbReference>
<feature type="compositionally biased region" description="Polar residues" evidence="6">
    <location>
        <begin position="255"/>
        <end position="264"/>
    </location>
</feature>
<feature type="region of interest" description="Disordered" evidence="6">
    <location>
        <begin position="159"/>
        <end position="184"/>
    </location>
</feature>
<proteinExistence type="predicted"/>
<feature type="repeat" description="WD" evidence="5">
    <location>
        <begin position="60"/>
        <end position="90"/>
    </location>
</feature>
<feature type="domain" description="PUL" evidence="7">
    <location>
        <begin position="293"/>
        <end position="576"/>
    </location>
</feature>
<dbReference type="Pfam" id="PF09070">
    <property type="entry name" value="PFU"/>
    <property type="match status" value="1"/>
</dbReference>
<dbReference type="SMART" id="SM00320">
    <property type="entry name" value="WD40"/>
    <property type="match status" value="3"/>
</dbReference>
<dbReference type="Pfam" id="PF08324">
    <property type="entry name" value="PUL"/>
    <property type="match status" value="1"/>
</dbReference>
<keyword evidence="4" id="KW-0677">Repeat</keyword>
<dbReference type="InterPro" id="IPR001680">
    <property type="entry name" value="WD40_rpt"/>
</dbReference>
<evidence type="ECO:0000313" key="9">
    <source>
        <dbReference type="Proteomes" id="UP001308179"/>
    </source>
</evidence>
<dbReference type="Gene3D" id="1.25.10.10">
    <property type="entry name" value="Leucine-rich Repeat Variant"/>
    <property type="match status" value="1"/>
</dbReference>
<evidence type="ECO:0000256" key="2">
    <source>
        <dbReference type="ARBA" id="ARBA00022490"/>
    </source>
</evidence>
<dbReference type="PANTHER" id="PTHR19849:SF0">
    <property type="entry name" value="PHOSPHOLIPASE A-2-ACTIVATING PROTEIN"/>
    <property type="match status" value="1"/>
</dbReference>
<evidence type="ECO:0000256" key="4">
    <source>
        <dbReference type="ARBA" id="ARBA00022737"/>
    </source>
</evidence>
<dbReference type="Gene3D" id="2.130.10.10">
    <property type="entry name" value="YVTN repeat-like/Quinoprotein amine dehydrogenase"/>
    <property type="match status" value="1"/>
</dbReference>
<dbReference type="InterPro" id="IPR036322">
    <property type="entry name" value="WD40_repeat_dom_sf"/>
</dbReference>
<evidence type="ECO:0000256" key="5">
    <source>
        <dbReference type="PROSITE-ProRule" id="PRU00221"/>
    </source>
</evidence>